<dbReference type="InterPro" id="IPR001387">
    <property type="entry name" value="Cro/C1-type_HTH"/>
</dbReference>
<sequence length="236" mass="26232">MEAFGEALKALRTAAHMSQSELAQAALWSQSQISRAEGGLFVPDESMVERIDALLNGQGRLVRALQAARDPKPNSLIVASESDPWDVSELLRKMRRTDVGKETIEQLEVVVEQLCCEYAWRDPQELRTDAKSWLQYISQLLDGPCTLRDHRDLLVNAGWLSLLIGCLEYDLGRVRQAELTRVAAQNLGKETGHGEIVAWSFELSAWFALTQGRLRSVGDYAEAGTKAAPNLDHSRG</sequence>
<reference evidence="2 3" key="1">
    <citation type="submission" date="2021-12" db="EMBL/GenBank/DDBJ databases">
        <title>Genome sequence of Kibdelosporangium philippinense ATCC 49844.</title>
        <authorList>
            <person name="Fedorov E.A."/>
            <person name="Omeragic M."/>
            <person name="Shalygina K.F."/>
            <person name="Maclea K.S."/>
        </authorList>
    </citation>
    <scope>NUCLEOTIDE SEQUENCE [LARGE SCALE GENOMIC DNA]</scope>
    <source>
        <strain evidence="2 3">ATCC 49844</strain>
    </source>
</reference>
<feature type="domain" description="HTH cro/C1-type" evidence="1">
    <location>
        <begin position="8"/>
        <end position="61"/>
    </location>
</feature>
<accession>A0ABS8ZJU5</accession>
<proteinExistence type="predicted"/>
<dbReference type="Gene3D" id="1.10.260.40">
    <property type="entry name" value="lambda repressor-like DNA-binding domains"/>
    <property type="match status" value="1"/>
</dbReference>
<dbReference type="EMBL" id="JAJVCN010000002">
    <property type="protein sequence ID" value="MCE7006738.1"/>
    <property type="molecule type" value="Genomic_DNA"/>
</dbReference>
<name>A0ABS8ZJU5_9PSEU</name>
<evidence type="ECO:0000259" key="1">
    <source>
        <dbReference type="PROSITE" id="PS50943"/>
    </source>
</evidence>
<evidence type="ECO:0000313" key="2">
    <source>
        <dbReference type="EMBL" id="MCE7006738.1"/>
    </source>
</evidence>
<gene>
    <name evidence="2" type="ORF">LWC34_28500</name>
</gene>
<dbReference type="Pfam" id="PF13560">
    <property type="entry name" value="HTH_31"/>
    <property type="match status" value="1"/>
</dbReference>
<dbReference type="CDD" id="cd00093">
    <property type="entry name" value="HTH_XRE"/>
    <property type="match status" value="1"/>
</dbReference>
<evidence type="ECO:0000313" key="3">
    <source>
        <dbReference type="Proteomes" id="UP001521150"/>
    </source>
</evidence>
<dbReference type="PROSITE" id="PS50943">
    <property type="entry name" value="HTH_CROC1"/>
    <property type="match status" value="1"/>
</dbReference>
<dbReference type="InterPro" id="IPR010982">
    <property type="entry name" value="Lambda_DNA-bd_dom_sf"/>
</dbReference>
<keyword evidence="3" id="KW-1185">Reference proteome</keyword>
<protein>
    <submittedName>
        <fullName evidence="2">Helix-turn-helix domain-containing protein</fullName>
    </submittedName>
</protein>
<dbReference type="SMART" id="SM00530">
    <property type="entry name" value="HTH_XRE"/>
    <property type="match status" value="1"/>
</dbReference>
<organism evidence="2 3">
    <name type="scientific">Kibdelosporangium philippinense</name>
    <dbReference type="NCBI Taxonomy" id="211113"/>
    <lineage>
        <taxon>Bacteria</taxon>
        <taxon>Bacillati</taxon>
        <taxon>Actinomycetota</taxon>
        <taxon>Actinomycetes</taxon>
        <taxon>Pseudonocardiales</taxon>
        <taxon>Pseudonocardiaceae</taxon>
        <taxon>Kibdelosporangium</taxon>
    </lineage>
</organism>
<dbReference type="Proteomes" id="UP001521150">
    <property type="component" value="Unassembled WGS sequence"/>
</dbReference>
<comment type="caution">
    <text evidence="2">The sequence shown here is derived from an EMBL/GenBank/DDBJ whole genome shotgun (WGS) entry which is preliminary data.</text>
</comment>
<dbReference type="RefSeq" id="WP_233728180.1">
    <property type="nucleotide sequence ID" value="NZ_JAJVCN010000002.1"/>
</dbReference>
<dbReference type="SUPFAM" id="SSF47413">
    <property type="entry name" value="lambda repressor-like DNA-binding domains"/>
    <property type="match status" value="1"/>
</dbReference>